<keyword evidence="3" id="KW-1185">Reference proteome</keyword>
<dbReference type="RefSeq" id="WP_210038644.1">
    <property type="nucleotide sequence ID" value="NZ_JBHLVU010000011.1"/>
</dbReference>
<sequence>MDKLAIAGTKSTPEVLFDPVTGKLSLTGQSYPENAFKFYEPLLHWLDEYLVDMQSDTVLSIMLHLPYINTSSTKCFMMLLEKLDGAFLSGKNISIEWHYNADNESELECAEEFQEDLSLPFQLIAKEDRE</sequence>
<evidence type="ECO:0000259" key="1">
    <source>
        <dbReference type="Pfam" id="PF09345"/>
    </source>
</evidence>
<organism evidence="2 3">
    <name type="scientific">Paenibacillus sepulcri</name>
    <dbReference type="NCBI Taxonomy" id="359917"/>
    <lineage>
        <taxon>Bacteria</taxon>
        <taxon>Bacillati</taxon>
        <taxon>Bacillota</taxon>
        <taxon>Bacilli</taxon>
        <taxon>Bacillales</taxon>
        <taxon>Paenibacillaceae</taxon>
        <taxon>Paenibacillus</taxon>
    </lineage>
</organism>
<reference evidence="2 3" key="1">
    <citation type="submission" date="2021-07" db="EMBL/GenBank/DDBJ databases">
        <title>Paenibacillus radiodurans sp. nov., isolated from the southeastern edge of Tengger Desert.</title>
        <authorList>
            <person name="Zhang G."/>
        </authorList>
    </citation>
    <scope>NUCLEOTIDE SEQUENCE [LARGE SCALE GENOMIC DNA]</scope>
    <source>
        <strain evidence="2 3">CCM 7311</strain>
    </source>
</reference>
<gene>
    <name evidence="2" type="ORF">K0U00_21465</name>
</gene>
<accession>A0ABS7C6Q6</accession>
<dbReference type="Pfam" id="PF09345">
    <property type="entry name" value="SiaC"/>
    <property type="match status" value="1"/>
</dbReference>
<proteinExistence type="predicted"/>
<name>A0ABS7C6Q6_9BACL</name>
<protein>
    <submittedName>
        <fullName evidence="2">DUF1987 domain-containing protein</fullName>
    </submittedName>
</protein>
<evidence type="ECO:0000313" key="2">
    <source>
        <dbReference type="EMBL" id="MBW7456610.1"/>
    </source>
</evidence>
<dbReference type="Proteomes" id="UP001519887">
    <property type="component" value="Unassembled WGS sequence"/>
</dbReference>
<comment type="caution">
    <text evidence="2">The sequence shown here is derived from an EMBL/GenBank/DDBJ whole genome shotgun (WGS) entry which is preliminary data.</text>
</comment>
<dbReference type="EMBL" id="JAHZIK010000621">
    <property type="protein sequence ID" value="MBW7456610.1"/>
    <property type="molecule type" value="Genomic_DNA"/>
</dbReference>
<feature type="domain" description="SiaC family regulatory phosphoprotein" evidence="1">
    <location>
        <begin position="6"/>
        <end position="125"/>
    </location>
</feature>
<evidence type="ECO:0000313" key="3">
    <source>
        <dbReference type="Proteomes" id="UP001519887"/>
    </source>
</evidence>
<dbReference type="InterPro" id="IPR018530">
    <property type="entry name" value="SiaC"/>
</dbReference>